<accession>A0AAD4KS24</accession>
<dbReference type="Proteomes" id="UP001201262">
    <property type="component" value="Unassembled WGS sequence"/>
</dbReference>
<gene>
    <name evidence="1" type="ORF">BGW36DRAFT_378044</name>
</gene>
<dbReference type="AlphaFoldDB" id="A0AAD4KS24"/>
<name>A0AAD4KS24_9EURO</name>
<dbReference type="GeneID" id="70246347"/>
<sequence length="59" mass="6597">MNRNTIGDVALKFNVFPREVDITTPIRPWVDMHAAVRAVSSAAEDDFCTSQLKSRCIAM</sequence>
<keyword evidence="2" id="KW-1185">Reference proteome</keyword>
<comment type="caution">
    <text evidence="1">The sequence shown here is derived from an EMBL/GenBank/DDBJ whole genome shotgun (WGS) entry which is preliminary data.</text>
</comment>
<dbReference type="RefSeq" id="XP_046071838.1">
    <property type="nucleotide sequence ID" value="XM_046216060.1"/>
</dbReference>
<evidence type="ECO:0000313" key="1">
    <source>
        <dbReference type="EMBL" id="KAH8697137.1"/>
    </source>
</evidence>
<dbReference type="EMBL" id="JAJTJA010000006">
    <property type="protein sequence ID" value="KAH8697137.1"/>
    <property type="molecule type" value="Genomic_DNA"/>
</dbReference>
<protein>
    <submittedName>
        <fullName evidence="1">Uncharacterized protein</fullName>
    </submittedName>
</protein>
<evidence type="ECO:0000313" key="2">
    <source>
        <dbReference type="Proteomes" id="UP001201262"/>
    </source>
</evidence>
<organism evidence="1 2">
    <name type="scientific">Talaromyces proteolyticus</name>
    <dbReference type="NCBI Taxonomy" id="1131652"/>
    <lineage>
        <taxon>Eukaryota</taxon>
        <taxon>Fungi</taxon>
        <taxon>Dikarya</taxon>
        <taxon>Ascomycota</taxon>
        <taxon>Pezizomycotina</taxon>
        <taxon>Eurotiomycetes</taxon>
        <taxon>Eurotiomycetidae</taxon>
        <taxon>Eurotiales</taxon>
        <taxon>Trichocomaceae</taxon>
        <taxon>Talaromyces</taxon>
        <taxon>Talaromyces sect. Bacilispori</taxon>
    </lineage>
</organism>
<reference evidence="1" key="1">
    <citation type="submission" date="2021-12" db="EMBL/GenBank/DDBJ databases">
        <title>Convergent genome expansion in fungi linked to evolution of root-endophyte symbiosis.</title>
        <authorList>
            <consortium name="DOE Joint Genome Institute"/>
            <person name="Ke Y.-H."/>
            <person name="Bonito G."/>
            <person name="Liao H.-L."/>
            <person name="Looney B."/>
            <person name="Rojas-Flechas A."/>
            <person name="Nash J."/>
            <person name="Hameed K."/>
            <person name="Schadt C."/>
            <person name="Martin F."/>
            <person name="Crous P.W."/>
            <person name="Miettinen O."/>
            <person name="Magnuson J.K."/>
            <person name="Labbe J."/>
            <person name="Jacobson D."/>
            <person name="Doktycz M.J."/>
            <person name="Veneault-Fourrey C."/>
            <person name="Kuo A."/>
            <person name="Mondo S."/>
            <person name="Calhoun S."/>
            <person name="Riley R."/>
            <person name="Ohm R."/>
            <person name="LaButti K."/>
            <person name="Andreopoulos B."/>
            <person name="Pangilinan J."/>
            <person name="Nolan M."/>
            <person name="Tritt A."/>
            <person name="Clum A."/>
            <person name="Lipzen A."/>
            <person name="Daum C."/>
            <person name="Barry K."/>
            <person name="Grigoriev I.V."/>
            <person name="Vilgalys R."/>
        </authorList>
    </citation>
    <scope>NUCLEOTIDE SEQUENCE</scope>
    <source>
        <strain evidence="1">PMI_201</strain>
    </source>
</reference>
<proteinExistence type="predicted"/>